<evidence type="ECO:0000313" key="2">
    <source>
        <dbReference type="EMBL" id="CRG89985.1"/>
    </source>
</evidence>
<feature type="transmembrane region" description="Helical" evidence="1">
    <location>
        <begin position="88"/>
        <end position="107"/>
    </location>
</feature>
<evidence type="ECO:0000256" key="1">
    <source>
        <dbReference type="SAM" id="Phobius"/>
    </source>
</evidence>
<keyword evidence="1" id="KW-1133">Transmembrane helix</keyword>
<name>A0A0U1M352_TALIS</name>
<keyword evidence="1" id="KW-0472">Membrane</keyword>
<dbReference type="AlphaFoldDB" id="A0A0U1M352"/>
<dbReference type="Proteomes" id="UP000054383">
    <property type="component" value="Unassembled WGS sequence"/>
</dbReference>
<keyword evidence="1" id="KW-0812">Transmembrane</keyword>
<gene>
    <name evidence="2" type="ORF">PISL3812_07025</name>
</gene>
<dbReference type="OMA" id="KICYFRR"/>
<dbReference type="EMBL" id="CVMT01000007">
    <property type="protein sequence ID" value="CRG89985.1"/>
    <property type="molecule type" value="Genomic_DNA"/>
</dbReference>
<sequence>MGQLVKNMHRHDVQWWKLKADYMYNKTYHLRRTKFVVYQIAGNIPSITNGLGIKVLKTYNAVRSRSVADFPSARINTTDLVASLGFNVAPNILIGLFFGAAVFYDLFWPERVECRRIQWTWQLSALALCVMQLAALLWLTIIVATHGIHIEGVTYDEANSIRQTWNGPALEYYKDGRAIATIVVEWIGFVFTAWSTITMMRSYAHNNKYGPFADHITRPDGEYVMSDVQQHSA</sequence>
<reference evidence="2 3" key="1">
    <citation type="submission" date="2015-04" db="EMBL/GenBank/DDBJ databases">
        <authorList>
            <person name="Syromyatnikov M.Y."/>
            <person name="Popov V.N."/>
        </authorList>
    </citation>
    <scope>NUCLEOTIDE SEQUENCE [LARGE SCALE GENOMIC DNA]</scope>
    <source>
        <strain evidence="2">WF-38-12</strain>
    </source>
</reference>
<evidence type="ECO:0000313" key="3">
    <source>
        <dbReference type="Proteomes" id="UP000054383"/>
    </source>
</evidence>
<organism evidence="2 3">
    <name type="scientific">Talaromyces islandicus</name>
    <name type="common">Penicillium islandicum</name>
    <dbReference type="NCBI Taxonomy" id="28573"/>
    <lineage>
        <taxon>Eukaryota</taxon>
        <taxon>Fungi</taxon>
        <taxon>Dikarya</taxon>
        <taxon>Ascomycota</taxon>
        <taxon>Pezizomycotina</taxon>
        <taxon>Eurotiomycetes</taxon>
        <taxon>Eurotiomycetidae</taxon>
        <taxon>Eurotiales</taxon>
        <taxon>Trichocomaceae</taxon>
        <taxon>Talaromyces</taxon>
        <taxon>Talaromyces sect. Islandici</taxon>
    </lineage>
</organism>
<protein>
    <submittedName>
        <fullName evidence="2">Uncharacterized protein</fullName>
    </submittedName>
</protein>
<accession>A0A0U1M352</accession>
<keyword evidence="3" id="KW-1185">Reference proteome</keyword>
<feature type="transmembrane region" description="Helical" evidence="1">
    <location>
        <begin position="178"/>
        <end position="197"/>
    </location>
</feature>
<dbReference type="OrthoDB" id="3596006at2759"/>
<proteinExistence type="predicted"/>
<feature type="transmembrane region" description="Helical" evidence="1">
    <location>
        <begin position="119"/>
        <end position="144"/>
    </location>
</feature>